<feature type="compositionally biased region" description="Gly residues" evidence="2">
    <location>
        <begin position="1826"/>
        <end position="1846"/>
    </location>
</feature>
<feature type="region of interest" description="Disordered" evidence="2">
    <location>
        <begin position="2012"/>
        <end position="2031"/>
    </location>
</feature>
<feature type="region of interest" description="Disordered" evidence="2">
    <location>
        <begin position="2057"/>
        <end position="2107"/>
    </location>
</feature>
<feature type="region of interest" description="Disordered" evidence="2">
    <location>
        <begin position="1572"/>
        <end position="1595"/>
    </location>
</feature>
<feature type="compositionally biased region" description="Basic and acidic residues" evidence="2">
    <location>
        <begin position="2058"/>
        <end position="2068"/>
    </location>
</feature>
<feature type="compositionally biased region" description="Polar residues" evidence="2">
    <location>
        <begin position="839"/>
        <end position="855"/>
    </location>
</feature>
<feature type="compositionally biased region" description="Basic residues" evidence="2">
    <location>
        <begin position="264"/>
        <end position="286"/>
    </location>
</feature>
<accession>A0ABD2L9I8</accession>
<feature type="compositionally biased region" description="Polar residues" evidence="2">
    <location>
        <begin position="630"/>
        <end position="649"/>
    </location>
</feature>
<feature type="compositionally biased region" description="Basic and acidic residues" evidence="2">
    <location>
        <begin position="471"/>
        <end position="482"/>
    </location>
</feature>
<feature type="compositionally biased region" description="Basic and acidic residues" evidence="2">
    <location>
        <begin position="541"/>
        <end position="555"/>
    </location>
</feature>
<feature type="region of interest" description="Disordered" evidence="2">
    <location>
        <begin position="1113"/>
        <end position="1253"/>
    </location>
</feature>
<feature type="coiled-coil region" evidence="1">
    <location>
        <begin position="769"/>
        <end position="805"/>
    </location>
</feature>
<feature type="region of interest" description="Disordered" evidence="2">
    <location>
        <begin position="1962"/>
        <end position="2001"/>
    </location>
</feature>
<feature type="compositionally biased region" description="Basic residues" evidence="2">
    <location>
        <begin position="1751"/>
        <end position="1768"/>
    </location>
</feature>
<feature type="compositionally biased region" description="Low complexity" evidence="2">
    <location>
        <begin position="1647"/>
        <end position="1663"/>
    </location>
</feature>
<feature type="compositionally biased region" description="Low complexity" evidence="2">
    <location>
        <begin position="738"/>
        <end position="749"/>
    </location>
</feature>
<feature type="compositionally biased region" description="Low complexity" evidence="2">
    <location>
        <begin position="653"/>
        <end position="666"/>
    </location>
</feature>
<feature type="compositionally biased region" description="Basic and acidic residues" evidence="2">
    <location>
        <begin position="1076"/>
        <end position="1088"/>
    </location>
</feature>
<dbReference type="EMBL" id="JBICBT010000501">
    <property type="protein sequence ID" value="KAL3111567.1"/>
    <property type="molecule type" value="Genomic_DNA"/>
</dbReference>
<feature type="region of interest" description="Disordered" evidence="2">
    <location>
        <begin position="1"/>
        <end position="27"/>
    </location>
</feature>
<protein>
    <submittedName>
        <fullName evidence="3">Uncharacterized protein</fullName>
    </submittedName>
</protein>
<feature type="compositionally biased region" description="Basic and acidic residues" evidence="2">
    <location>
        <begin position="694"/>
        <end position="706"/>
    </location>
</feature>
<sequence>MTASTESSKRFISSQEEQMRQTQQVHEESVREMEQIRHTNATLDMTGSDSFRAQTEQAAIKIVTPFYKLGEKPGAEVKLGSSVADLGAKFAQADSDYKAERSAEHFRMQIIEPKVISHAHIPAHATRDYARRHLITDFPSLHGKRSFIDLEAIEQRKLRQQRKLPEAGDRDRDLDKFLKVREDKEQWKTPWPAPKPEDESLRELDRLRQNIDQLQKASMRRSKSLNELRPVKASATKPEQFTLPPLLPSRHKIMDPPKPATPRAVHRRRSRSATQRRGRRRRRRCHTVTTEGGEWGWQESVCSSESTEMETEDEEESWTSMESDYDDEDGDGGDQNHDQQLQQQPARQTVAHNFGGSDFVSRQASGGVGGGARSEEATPQRQSTLFALQPAAEHAGVVVTPPLCRRHRQQQFARLNDDTETKPVPKERLQKQVEDKAVQAEQPQYHQQQQPPLGRRRDFLLVPREYGADLHEWSSTRGDHDATVTMPQPQMEQQQRRHLAPSAVADGTLSSGTSLPSPPKSILRQPQQRHQQQQQHQHQYTFERHGNEPGHYWEDRGEIGISVDDDDDAEEQRALYEAMQRNLALHRQPSPHPELYPSVPFNGPFFRLHEVSPDGRATRALNTVPAGATANKTSTGHPPTYAPQYQTLPPMSPRRAAASGRTSGAGIVNHANTMAPAPPPPPPPPPAGWAPPRHLQEHRHADDDGKAQQQQQRGDEEGGLVVVWPPFPATDQDDQQDIDQLADQQQQQQNRPPKAEAPTPKNVRRDFPEEYARQERMQAEAERQRAERNARLREKQLQAVKLQQEQLSRLTTTPQQQYHHHHHQQSSPADTGIGASEPENASTHRPSTSHSQTQLLSPAVAAVRVFETRPMSGAATAADGSNAAAYDPRYATAVAVNGGGGGGGTVAYENGGCLQSPLAGTSCSSVTWRRTYVVDSERVDERNEILTSDERLARDRFNIDMLRRREQFIEKPEQPVEIRRTGKRWQPPPEKPYRWPTPTTVSEQVEHYGPLSVQINGGAADEHHWVPVVRQPPYKAEMRDFVPDEPEQQIRGHGTGPLEDVARRQTAGVIMASPDGSHRPRTEFDGARKPPAGGFVPHAPNVVRRARTRAPHAEEAAMIHYETDTVAPRRRQRHAAASDSARVRHASAAPSTARGAVTQRRHDVVHSEDDDYDHDHQQQRQQQQYPPADDWDAAPRHHPRRQTTVVTIDDAPRAACSADQPALRNGDGAMAEGIYPEDDADTGMPRHTSTIVTLGPLPRTDVRRKIRAIEVRDRKERSRSAIARERADRSQSPAAHRAQERMRQLTQASPTPASYEHARKYVPPALPPGHTSSATPAANGAAVGVESHGAAAIPRRHARHMADAVQREASAHAHSREPLAAKLAAPHQFRRRSSTTQNHAQPRALRRAESSGRDGGRDALSRSRAMESPPSGRVHDAVYSTVRPIGDRVPSSAMHAGRPMPRGWTTEQPPPADGEVRSYRASRTVEHHRRRIRQHTVSSKAYGRNNSTKTTTVLYKRTSYYSSTFKAQINFHQQILRPRQIPKAALPEIKLEPSEPQMHPYYKEHIHDFLDSRSSSTSAHRLHQQESRHSGYVTDTSSSMWQFNGSSSFSPRSLVNVNVPPPRPASQSQAVPDHEVDGMLLRVRTSMGAGTSSSASHASTSSQPQPPQRQLLRNGHATTTTRTTVTNGSRHATKERAIVKVEAPPPIVRRSPVRREVVEVRREVVKAAPAIKHTVHRVEEKKRTEEVERRVIRKERRHKSRRMHRSHHSSSGGGAHQEYQYGSWGGGSRGGGGYRSSSASRASRGAYMNGYGSHAAMEHHLPITYEGGGGGGGTRSVRSGGGGGGFDSSSDRYYAGGGGGGGGRQQNGFAHQQQHTRYGSLSDSLRHGDLKYAPNGEVRQNGTTAAGGGANNVKAHRVHKAHSTRDVFYRDSDGGAAAVNGGGGGAHYSTFNRRAEPFVEFPPTLDRRSDWGPEPPPHRRAAGAAAADEYSSGGGAAGGGVHALQKARSYTDWEEGTPRRSGGGGGPIVGHANVYDDDMARLESEFRDARLMRIPGNMDEKEQYHREIPGGYETYSRETKAHADHRKLDGGDHAAHPGDFRRESQRP</sequence>
<evidence type="ECO:0000313" key="4">
    <source>
        <dbReference type="Proteomes" id="UP001620626"/>
    </source>
</evidence>
<organism evidence="3 4">
    <name type="scientific">Heterodera trifolii</name>
    <dbReference type="NCBI Taxonomy" id="157864"/>
    <lineage>
        <taxon>Eukaryota</taxon>
        <taxon>Metazoa</taxon>
        <taxon>Ecdysozoa</taxon>
        <taxon>Nematoda</taxon>
        <taxon>Chromadorea</taxon>
        <taxon>Rhabditida</taxon>
        <taxon>Tylenchina</taxon>
        <taxon>Tylenchomorpha</taxon>
        <taxon>Tylenchoidea</taxon>
        <taxon>Heteroderidae</taxon>
        <taxon>Heteroderinae</taxon>
        <taxon>Heterodera</taxon>
    </lineage>
</organism>
<keyword evidence="1" id="KW-0175">Coiled coil</keyword>
<feature type="compositionally biased region" description="Basic and acidic residues" evidence="2">
    <location>
        <begin position="1406"/>
        <end position="1425"/>
    </location>
</feature>
<feature type="compositionally biased region" description="Basic and acidic residues" evidence="2">
    <location>
        <begin position="2075"/>
        <end position="2107"/>
    </location>
</feature>
<feature type="region of interest" description="Disordered" evidence="2">
    <location>
        <begin position="1741"/>
        <end position="1800"/>
    </location>
</feature>
<feature type="compositionally biased region" description="Gly residues" evidence="2">
    <location>
        <begin position="1855"/>
        <end position="1865"/>
    </location>
</feature>
<feature type="compositionally biased region" description="Basic and acidic residues" evidence="2">
    <location>
        <begin position="1113"/>
        <end position="1123"/>
    </location>
</feature>
<feature type="compositionally biased region" description="Gly residues" evidence="2">
    <location>
        <begin position="1992"/>
        <end position="2001"/>
    </location>
</feature>
<feature type="compositionally biased region" description="Basic and acidic residues" evidence="2">
    <location>
        <begin position="1741"/>
        <end position="1750"/>
    </location>
</feature>
<gene>
    <name evidence="3" type="ORF">niasHT_019914</name>
</gene>
<feature type="compositionally biased region" description="Low complexity" evidence="2">
    <location>
        <begin position="439"/>
        <end position="452"/>
    </location>
</feature>
<feature type="compositionally biased region" description="Acidic residues" evidence="2">
    <location>
        <begin position="307"/>
        <end position="332"/>
    </location>
</feature>
<feature type="region of interest" description="Disordered" evidence="2">
    <location>
        <begin position="1072"/>
        <end position="1098"/>
    </location>
</feature>
<feature type="compositionally biased region" description="Basic and acidic residues" evidence="2">
    <location>
        <begin position="1271"/>
        <end position="1289"/>
    </location>
</feature>
<comment type="caution">
    <text evidence="3">The sequence shown here is derived from an EMBL/GenBank/DDBJ whole genome shotgun (WGS) entry which is preliminary data.</text>
</comment>
<feature type="region of interest" description="Disordered" evidence="2">
    <location>
        <begin position="1271"/>
        <end position="1476"/>
    </location>
</feature>
<feature type="region of interest" description="Disordered" evidence="2">
    <location>
        <begin position="471"/>
        <end position="555"/>
    </location>
</feature>
<feature type="region of interest" description="Disordered" evidence="2">
    <location>
        <begin position="1614"/>
        <end position="1634"/>
    </location>
</feature>
<feature type="region of interest" description="Disordered" evidence="2">
    <location>
        <begin position="1822"/>
        <end position="1927"/>
    </location>
</feature>
<feature type="region of interest" description="Disordered" evidence="2">
    <location>
        <begin position="1647"/>
        <end position="1696"/>
    </location>
</feature>
<feature type="compositionally biased region" description="Pro residues" evidence="2">
    <location>
        <begin position="676"/>
        <end position="689"/>
    </location>
</feature>
<evidence type="ECO:0000256" key="1">
    <source>
        <dbReference type="SAM" id="Coils"/>
    </source>
</evidence>
<feature type="compositionally biased region" description="Polar residues" evidence="2">
    <location>
        <begin position="1"/>
        <end position="24"/>
    </location>
</feature>
<feature type="compositionally biased region" description="Low complexity" evidence="2">
    <location>
        <begin position="524"/>
        <end position="539"/>
    </location>
</feature>
<evidence type="ECO:0000313" key="3">
    <source>
        <dbReference type="EMBL" id="KAL3111567.1"/>
    </source>
</evidence>
<feature type="region of interest" description="Disordered" evidence="2">
    <location>
        <begin position="810"/>
        <end position="855"/>
    </location>
</feature>
<feature type="compositionally biased region" description="Basic and acidic residues" evidence="2">
    <location>
        <begin position="1360"/>
        <end position="1379"/>
    </location>
</feature>
<feature type="compositionally biased region" description="Basic and acidic residues" evidence="2">
    <location>
        <begin position="1160"/>
        <end position="1178"/>
    </location>
</feature>
<feature type="compositionally biased region" description="Low complexity" evidence="2">
    <location>
        <begin position="1179"/>
        <end position="1188"/>
    </location>
</feature>
<feature type="compositionally biased region" description="Polar residues" evidence="2">
    <location>
        <begin position="1866"/>
        <end position="1883"/>
    </location>
</feature>
<feature type="region of interest" description="Disordered" evidence="2">
    <location>
        <begin position="627"/>
        <end position="767"/>
    </location>
</feature>
<keyword evidence="4" id="KW-1185">Reference proteome</keyword>
<reference evidence="3 4" key="1">
    <citation type="submission" date="2024-10" db="EMBL/GenBank/DDBJ databases">
        <authorList>
            <person name="Kim D."/>
        </authorList>
    </citation>
    <scope>NUCLEOTIDE SEQUENCE [LARGE SCALE GENOMIC DNA]</scope>
    <source>
        <strain evidence="3">BH-2024</strain>
    </source>
</reference>
<feature type="compositionally biased region" description="Gly residues" evidence="2">
    <location>
        <begin position="1783"/>
        <end position="1794"/>
    </location>
</feature>
<name>A0ABD2L9I8_9BILA</name>
<feature type="region of interest" description="Disordered" evidence="2">
    <location>
        <begin position="432"/>
        <end position="456"/>
    </location>
</feature>
<evidence type="ECO:0000256" key="2">
    <source>
        <dbReference type="SAM" id="MobiDB-lite"/>
    </source>
</evidence>
<feature type="region of interest" description="Disordered" evidence="2">
    <location>
        <begin position="217"/>
        <end position="381"/>
    </location>
</feature>
<feature type="compositionally biased region" description="Low complexity" evidence="2">
    <location>
        <begin position="1982"/>
        <end position="1991"/>
    </location>
</feature>
<dbReference type="Proteomes" id="UP001620626">
    <property type="component" value="Unassembled WGS sequence"/>
</dbReference>
<proteinExistence type="predicted"/>